<dbReference type="Proteomes" id="UP001152795">
    <property type="component" value="Unassembled WGS sequence"/>
</dbReference>
<reference evidence="2" key="1">
    <citation type="submission" date="2020-04" db="EMBL/GenBank/DDBJ databases">
        <authorList>
            <person name="Alioto T."/>
            <person name="Alioto T."/>
            <person name="Gomez Garrido J."/>
        </authorList>
    </citation>
    <scope>NUCLEOTIDE SEQUENCE</scope>
    <source>
        <strain evidence="2">A484AB</strain>
    </source>
</reference>
<sequence length="106" mass="11028">SSNTSLLPNGDDQGVSVRVISSPQTTMGPSQSVNPSPPRVNPHISLTSTPACSIRVPTPILTDLDPVEDDVPPSPPRPNGYPITSIPSHLPNLEAVVVLSDCTAVN</sequence>
<feature type="region of interest" description="Disordered" evidence="1">
    <location>
        <begin position="1"/>
        <end position="44"/>
    </location>
</feature>
<evidence type="ECO:0000256" key="1">
    <source>
        <dbReference type="SAM" id="MobiDB-lite"/>
    </source>
</evidence>
<feature type="non-terminal residue" evidence="2">
    <location>
        <position position="1"/>
    </location>
</feature>
<organism evidence="2 3">
    <name type="scientific">Paramuricea clavata</name>
    <name type="common">Red gorgonian</name>
    <name type="synonym">Violescent sea-whip</name>
    <dbReference type="NCBI Taxonomy" id="317549"/>
    <lineage>
        <taxon>Eukaryota</taxon>
        <taxon>Metazoa</taxon>
        <taxon>Cnidaria</taxon>
        <taxon>Anthozoa</taxon>
        <taxon>Octocorallia</taxon>
        <taxon>Malacalcyonacea</taxon>
        <taxon>Plexauridae</taxon>
        <taxon>Paramuricea</taxon>
    </lineage>
</organism>
<feature type="compositionally biased region" description="Polar residues" evidence="1">
    <location>
        <begin position="19"/>
        <end position="34"/>
    </location>
</feature>
<comment type="caution">
    <text evidence="2">The sequence shown here is derived from an EMBL/GenBank/DDBJ whole genome shotgun (WGS) entry which is preliminary data.</text>
</comment>
<feature type="region of interest" description="Disordered" evidence="1">
    <location>
        <begin position="62"/>
        <end position="85"/>
    </location>
</feature>
<feature type="non-terminal residue" evidence="2">
    <location>
        <position position="106"/>
    </location>
</feature>
<keyword evidence="3" id="KW-1185">Reference proteome</keyword>
<protein>
    <submittedName>
        <fullName evidence="2">Uncharacterized protein</fullName>
    </submittedName>
</protein>
<name>A0A6S7KHT3_PARCT</name>
<dbReference type="AlphaFoldDB" id="A0A6S7KHT3"/>
<accession>A0A6S7KHT3</accession>
<proteinExistence type="predicted"/>
<evidence type="ECO:0000313" key="3">
    <source>
        <dbReference type="Proteomes" id="UP001152795"/>
    </source>
</evidence>
<gene>
    <name evidence="2" type="ORF">PACLA_8A009735</name>
</gene>
<evidence type="ECO:0000313" key="2">
    <source>
        <dbReference type="EMBL" id="CAB4045416.1"/>
    </source>
</evidence>
<dbReference type="EMBL" id="CACRXK020039355">
    <property type="protein sequence ID" value="CAB4045416.1"/>
    <property type="molecule type" value="Genomic_DNA"/>
</dbReference>